<protein>
    <submittedName>
        <fullName evidence="7">Hsp70 family protein</fullName>
    </submittedName>
</protein>
<dbReference type="Gene3D" id="3.30.420.40">
    <property type="match status" value="2"/>
</dbReference>
<gene>
    <name evidence="7" type="ORF">ACFFIA_38560</name>
</gene>
<dbReference type="Gene3D" id="3.90.640.10">
    <property type="entry name" value="Actin, Chain A, domain 4"/>
    <property type="match status" value="1"/>
</dbReference>
<evidence type="ECO:0000256" key="2">
    <source>
        <dbReference type="ARBA" id="ARBA00022741"/>
    </source>
</evidence>
<evidence type="ECO:0000256" key="4">
    <source>
        <dbReference type="ARBA" id="ARBA00023016"/>
    </source>
</evidence>
<sequence length="886" mass="94174">MAGPDGGYALGVDVGTSNTVAVLRWPDGRTRPLLFDGQPIMPSAVFLDDAGLHVGRDAQRLAQGDPSRYEPNPKRRVDEPSVLLGGREVPTVDLLAAVLGAVARTAVEAVGFLPPAVVTYPAAWGARRRDVLAAAIARAGWPPVGEQGTRLVPEPVAAARYFAEVLRRPVPVGASLAVFDFGGGTLDIAVVRNEGTGFAVVGSGGVAELGGLDLDATLVDHLGQVLAPVHGQAWQALAQPATAGQWRSRRQFWDDVRGAKEMLSRTAAAPVPVPGIDQAVHLTREELERLVTPLLRQGVYEAASVIGACGLTPTQLAGLFLVGGSSRVPLVARLLHAELGIAPTVLEQPELPVAEGALAELAPRARAVATVPTATAAVAPPGPAPTAGTGLPVSSVPVSPSGSPVSSVPGMSVSPAPAGMYPPGPPAVPRTPRPFYRRPVLWIAAAVVALAGVVTAAALVLLGNEEVDFQPVAEVGRVRSTDKQPYYVYTEMVGDNAYLAFERDDNDRLEIISVDPTTAKERWRVQTESAADRWDGISALPNAVLAFQSSSISSTEMRDMAVHSPDDGRQMWHRLIRPDDNVYPFKDVLVLADRGEQRLLGLDIKTGTTRWERQNPGKSDGLTGTAIYPVQTVADVSGPANANGRPFAPVMDDDQRFVQIGADRSATVIDAVRGTELKKRTNVADPSDGVVAYNGRLLVSSAQDGYRLSGYDLETMGEPVNLYTAPDDRYRLDLFAMCGKTRACLLDSIGSDSKSTSLVAIDLEKGGQLWRSPAPDADVILHLGEQEVVARSRSGDYRFRVFNRDGKEVLDREGAAGRVDAANLLLFEEISSIADDYSLAGLHVGSTDVIEMGQLKDVKTDSCSWNVKFIVCAGRSDFVVARFARD</sequence>
<dbReference type="EMBL" id="JBHLUH010000084">
    <property type="protein sequence ID" value="MFC0533526.1"/>
    <property type="molecule type" value="Genomic_DNA"/>
</dbReference>
<dbReference type="SUPFAM" id="SSF53067">
    <property type="entry name" value="Actin-like ATPase domain"/>
    <property type="match status" value="2"/>
</dbReference>
<feature type="transmembrane region" description="Helical" evidence="6">
    <location>
        <begin position="440"/>
        <end position="462"/>
    </location>
</feature>
<keyword evidence="6" id="KW-0472">Membrane</keyword>
<evidence type="ECO:0000256" key="5">
    <source>
        <dbReference type="ARBA" id="ARBA00023186"/>
    </source>
</evidence>
<evidence type="ECO:0000313" key="7">
    <source>
        <dbReference type="EMBL" id="MFC0533526.1"/>
    </source>
</evidence>
<keyword evidence="3" id="KW-0067">ATP-binding</keyword>
<accession>A0ABV6MFP0</accession>
<keyword evidence="6" id="KW-0812">Transmembrane</keyword>
<organism evidence="7 8">
    <name type="scientific">Phytohabitans kaempferiae</name>
    <dbReference type="NCBI Taxonomy" id="1620943"/>
    <lineage>
        <taxon>Bacteria</taxon>
        <taxon>Bacillati</taxon>
        <taxon>Actinomycetota</taxon>
        <taxon>Actinomycetes</taxon>
        <taxon>Micromonosporales</taxon>
        <taxon>Micromonosporaceae</taxon>
    </lineage>
</organism>
<dbReference type="Gene3D" id="2.130.10.10">
    <property type="entry name" value="YVTN repeat-like/Quinoprotein amine dehydrogenase"/>
    <property type="match status" value="1"/>
</dbReference>
<comment type="caution">
    <text evidence="7">The sequence shown here is derived from an EMBL/GenBank/DDBJ whole genome shotgun (WGS) entry which is preliminary data.</text>
</comment>
<name>A0ABV6MFP0_9ACTN</name>
<dbReference type="InterPro" id="IPR011047">
    <property type="entry name" value="Quinoprotein_ADH-like_sf"/>
</dbReference>
<dbReference type="Proteomes" id="UP001589867">
    <property type="component" value="Unassembled WGS sequence"/>
</dbReference>
<keyword evidence="2" id="KW-0547">Nucleotide-binding</keyword>
<evidence type="ECO:0000256" key="1">
    <source>
        <dbReference type="ARBA" id="ARBA00007381"/>
    </source>
</evidence>
<dbReference type="InterPro" id="IPR013126">
    <property type="entry name" value="Hsp_70_fam"/>
</dbReference>
<dbReference type="InterPro" id="IPR043129">
    <property type="entry name" value="ATPase_NBD"/>
</dbReference>
<dbReference type="PANTHER" id="PTHR42749:SF1">
    <property type="entry name" value="CELL SHAPE-DETERMINING PROTEIN MREB"/>
    <property type="match status" value="1"/>
</dbReference>
<dbReference type="Pfam" id="PF00012">
    <property type="entry name" value="HSP70"/>
    <property type="match status" value="1"/>
</dbReference>
<dbReference type="InterPro" id="IPR015943">
    <property type="entry name" value="WD40/YVTN_repeat-like_dom_sf"/>
</dbReference>
<comment type="similarity">
    <text evidence="1">Belongs to the heat shock protein 70 family.</text>
</comment>
<keyword evidence="4" id="KW-0346">Stress response</keyword>
<dbReference type="RefSeq" id="WP_377261214.1">
    <property type="nucleotide sequence ID" value="NZ_JBHLUH010000084.1"/>
</dbReference>
<evidence type="ECO:0000256" key="6">
    <source>
        <dbReference type="SAM" id="Phobius"/>
    </source>
</evidence>
<evidence type="ECO:0000256" key="3">
    <source>
        <dbReference type="ARBA" id="ARBA00022840"/>
    </source>
</evidence>
<dbReference type="PRINTS" id="PR00301">
    <property type="entry name" value="HEATSHOCK70"/>
</dbReference>
<keyword evidence="8" id="KW-1185">Reference proteome</keyword>
<dbReference type="PROSITE" id="PS01036">
    <property type="entry name" value="HSP70_3"/>
    <property type="match status" value="1"/>
</dbReference>
<dbReference type="PANTHER" id="PTHR42749">
    <property type="entry name" value="CELL SHAPE-DETERMINING PROTEIN MREB"/>
    <property type="match status" value="1"/>
</dbReference>
<keyword evidence="6" id="KW-1133">Transmembrane helix</keyword>
<dbReference type="InterPro" id="IPR018181">
    <property type="entry name" value="Heat_shock_70_CS"/>
</dbReference>
<keyword evidence="5" id="KW-0143">Chaperone</keyword>
<evidence type="ECO:0000313" key="8">
    <source>
        <dbReference type="Proteomes" id="UP001589867"/>
    </source>
</evidence>
<dbReference type="SUPFAM" id="SSF50998">
    <property type="entry name" value="Quinoprotein alcohol dehydrogenase-like"/>
    <property type="match status" value="1"/>
</dbReference>
<proteinExistence type="inferred from homology"/>
<reference evidence="7 8" key="1">
    <citation type="submission" date="2024-09" db="EMBL/GenBank/DDBJ databases">
        <authorList>
            <person name="Sun Q."/>
            <person name="Mori K."/>
        </authorList>
    </citation>
    <scope>NUCLEOTIDE SEQUENCE [LARGE SCALE GENOMIC DNA]</scope>
    <source>
        <strain evidence="7 8">TBRC 3947</strain>
    </source>
</reference>